<dbReference type="GO" id="GO:0008017">
    <property type="term" value="F:microtubule binding"/>
    <property type="evidence" value="ECO:0007669"/>
    <property type="project" value="TreeGrafter"/>
</dbReference>
<dbReference type="GO" id="GO:0030295">
    <property type="term" value="F:protein kinase activator activity"/>
    <property type="evidence" value="ECO:0007669"/>
    <property type="project" value="TreeGrafter"/>
</dbReference>
<protein>
    <submittedName>
        <fullName evidence="3">Protein TPX2-like</fullName>
    </submittedName>
</protein>
<feature type="compositionally biased region" description="Basic and acidic residues" evidence="1">
    <location>
        <begin position="101"/>
        <end position="112"/>
    </location>
</feature>
<dbReference type="PANTHER" id="PTHR14326">
    <property type="entry name" value="TARGETING PROTEIN FOR XKLP2"/>
    <property type="match status" value="1"/>
</dbReference>
<evidence type="ECO:0000313" key="3">
    <source>
        <dbReference type="RefSeq" id="XP_009758674.1"/>
    </source>
</evidence>
<sequence length="197" mass="21787">MTGAQEQVPPTCMPRIKATRSVQLEIPCDFTEGEPAAELTSSKILEEETPKKNRPAAEVLSSEVKEEESVEKHPTSQAARTISVPSCTEICTPGPPPTMSKRIDPRKTESNKQKTAKKIASMLRNPSALKSKTTPQLSQVMSTAPSSMRKQAIMKSAVGTPNFGQENQAIKRQKLESGKARQYMPENQYHHLFPQQK</sequence>
<reference evidence="2" key="1">
    <citation type="journal article" date="2013" name="Genome Biol.">
        <title>Reference genomes and transcriptomes of Nicotiana sylvestris and Nicotiana tomentosiformis.</title>
        <authorList>
            <person name="Sierro N."/>
            <person name="Battey J.N."/>
            <person name="Ouadi S."/>
            <person name="Bovet L."/>
            <person name="Goepfert S."/>
            <person name="Bakaher N."/>
            <person name="Peitsch M.C."/>
            <person name="Ivanov N.V."/>
        </authorList>
    </citation>
    <scope>NUCLEOTIDE SEQUENCE [LARGE SCALE GENOMIC DNA]</scope>
</reference>
<feature type="region of interest" description="Disordered" evidence="1">
    <location>
        <begin position="174"/>
        <end position="197"/>
    </location>
</feature>
<feature type="compositionally biased region" description="Polar residues" evidence="1">
    <location>
        <begin position="128"/>
        <end position="149"/>
    </location>
</feature>
<dbReference type="GO" id="GO:0090307">
    <property type="term" value="P:mitotic spindle assembly"/>
    <property type="evidence" value="ECO:0007669"/>
    <property type="project" value="TreeGrafter"/>
</dbReference>
<dbReference type="PANTHER" id="PTHR14326:SF46">
    <property type="entry name" value="TPX2 C-TERMINAL DOMAIN-CONTAINING PROTEIN"/>
    <property type="match status" value="1"/>
</dbReference>
<dbReference type="RefSeq" id="XP_009758674.1">
    <property type="nucleotide sequence ID" value="XM_009760372.1"/>
</dbReference>
<feature type="region of interest" description="Disordered" evidence="1">
    <location>
        <begin position="29"/>
        <end position="149"/>
    </location>
</feature>
<dbReference type="AlphaFoldDB" id="A0A1U7V8T3"/>
<gene>
    <name evidence="3" type="primary">LOC104211327</name>
</gene>
<dbReference type="Proteomes" id="UP000189701">
    <property type="component" value="Unplaced"/>
</dbReference>
<evidence type="ECO:0000256" key="1">
    <source>
        <dbReference type="SAM" id="MobiDB-lite"/>
    </source>
</evidence>
<proteinExistence type="predicted"/>
<organism evidence="2 3">
    <name type="scientific">Nicotiana sylvestris</name>
    <name type="common">Wood tobacco</name>
    <name type="synonym">South American tobacco</name>
    <dbReference type="NCBI Taxonomy" id="4096"/>
    <lineage>
        <taxon>Eukaryota</taxon>
        <taxon>Viridiplantae</taxon>
        <taxon>Streptophyta</taxon>
        <taxon>Embryophyta</taxon>
        <taxon>Tracheophyta</taxon>
        <taxon>Spermatophyta</taxon>
        <taxon>Magnoliopsida</taxon>
        <taxon>eudicotyledons</taxon>
        <taxon>Gunneridae</taxon>
        <taxon>Pentapetalae</taxon>
        <taxon>asterids</taxon>
        <taxon>lamiids</taxon>
        <taxon>Solanales</taxon>
        <taxon>Solanaceae</taxon>
        <taxon>Nicotianoideae</taxon>
        <taxon>Nicotianeae</taxon>
        <taxon>Nicotiana</taxon>
    </lineage>
</organism>
<feature type="compositionally biased region" description="Polar residues" evidence="1">
    <location>
        <begin position="75"/>
        <end position="86"/>
    </location>
</feature>
<reference evidence="3" key="2">
    <citation type="submission" date="2025-08" db="UniProtKB">
        <authorList>
            <consortium name="RefSeq"/>
        </authorList>
    </citation>
    <scope>IDENTIFICATION</scope>
    <source>
        <tissue evidence="3">Leaf</tissue>
    </source>
</reference>
<dbReference type="GO" id="GO:0060236">
    <property type="term" value="P:regulation of mitotic spindle organization"/>
    <property type="evidence" value="ECO:0007669"/>
    <property type="project" value="InterPro"/>
</dbReference>
<accession>A0A1U7V8T3</accession>
<keyword evidence="2" id="KW-1185">Reference proteome</keyword>
<dbReference type="InterPro" id="IPR009675">
    <property type="entry name" value="TPX2_fam"/>
</dbReference>
<name>A0A1U7V8T3_NICSY</name>
<evidence type="ECO:0000313" key="2">
    <source>
        <dbReference type="Proteomes" id="UP000189701"/>
    </source>
</evidence>
<dbReference type="GO" id="GO:0005880">
    <property type="term" value="C:nuclear microtubule"/>
    <property type="evidence" value="ECO:0007669"/>
    <property type="project" value="TreeGrafter"/>
</dbReference>
<dbReference type="GO" id="GO:0005819">
    <property type="term" value="C:spindle"/>
    <property type="evidence" value="ECO:0007669"/>
    <property type="project" value="InterPro"/>
</dbReference>